<feature type="domain" description="HTH deoR-type" evidence="4">
    <location>
        <begin position="5"/>
        <end position="60"/>
    </location>
</feature>
<dbReference type="PROSITE" id="PS51000">
    <property type="entry name" value="HTH_DEOR_2"/>
    <property type="match status" value="1"/>
</dbReference>
<dbReference type="PANTHER" id="PTHR30363">
    <property type="entry name" value="HTH-TYPE TRANSCRIPTIONAL REGULATOR SRLR-RELATED"/>
    <property type="match status" value="1"/>
</dbReference>
<organism evidence="5 6">
    <name type="scientific">Brevibacillus fulvus</name>
    <dbReference type="NCBI Taxonomy" id="1125967"/>
    <lineage>
        <taxon>Bacteria</taxon>
        <taxon>Bacillati</taxon>
        <taxon>Bacillota</taxon>
        <taxon>Bacilli</taxon>
        <taxon>Bacillales</taxon>
        <taxon>Paenibacillaceae</taxon>
        <taxon>Brevibacillus</taxon>
    </lineage>
</organism>
<protein>
    <submittedName>
        <fullName evidence="5">DeoR/GlpR family transcriptional regulator of sugar metabolism</fullName>
    </submittedName>
</protein>
<dbReference type="SMART" id="SM00420">
    <property type="entry name" value="HTH_DEOR"/>
    <property type="match status" value="1"/>
</dbReference>
<dbReference type="GO" id="GO:0003677">
    <property type="term" value="F:DNA binding"/>
    <property type="evidence" value="ECO:0007669"/>
    <property type="project" value="UniProtKB-KW"/>
</dbReference>
<keyword evidence="6" id="KW-1185">Reference proteome</keyword>
<keyword evidence="1" id="KW-0805">Transcription regulation</keyword>
<dbReference type="SMART" id="SM01134">
    <property type="entry name" value="DeoRC"/>
    <property type="match status" value="1"/>
</dbReference>
<dbReference type="SUPFAM" id="SSF46785">
    <property type="entry name" value="Winged helix' DNA-binding domain"/>
    <property type="match status" value="1"/>
</dbReference>
<dbReference type="SUPFAM" id="SSF100950">
    <property type="entry name" value="NagB/RpiA/CoA transferase-like"/>
    <property type="match status" value="1"/>
</dbReference>
<dbReference type="InterPro" id="IPR037171">
    <property type="entry name" value="NagB/RpiA_transferase-like"/>
</dbReference>
<sequence>MTMLVAERLEKIVRLVNEKGSLRVSELSEICKVTEETIRRDLDKLEQAGRLLRSHGGAVSIREQQPETPYFEREIAYAEEKRKIAQQAIQYIEPHDRIILDASTTAWYMASIMPDMPITVLTNSLKVAMELSSKEKIEVICTGGILAPRSLSFVGPRAEKFLDAYYVDKAFLSCKGLHLERGISESNELQALVKKKMLGISEKVYLLADHSKFGIQAFTVVAGLKQVHEIITDSLVDQAFIAQLKEKSVSVTITS</sequence>
<evidence type="ECO:0000256" key="2">
    <source>
        <dbReference type="ARBA" id="ARBA00023125"/>
    </source>
</evidence>
<dbReference type="Proteomes" id="UP000717624">
    <property type="component" value="Unassembled WGS sequence"/>
</dbReference>
<gene>
    <name evidence="5" type="ORF">JOD01_002044</name>
</gene>
<dbReference type="Gene3D" id="3.40.50.1360">
    <property type="match status" value="1"/>
</dbReference>
<accession>A0A938Y3A4</accession>
<evidence type="ECO:0000256" key="1">
    <source>
        <dbReference type="ARBA" id="ARBA00023015"/>
    </source>
</evidence>
<dbReference type="InterPro" id="IPR018356">
    <property type="entry name" value="Tscrpt_reg_HTH_DeoR_CS"/>
</dbReference>
<dbReference type="InterPro" id="IPR001034">
    <property type="entry name" value="DeoR_HTH"/>
</dbReference>
<dbReference type="PRINTS" id="PR00037">
    <property type="entry name" value="HTHLACR"/>
</dbReference>
<dbReference type="InterPro" id="IPR036390">
    <property type="entry name" value="WH_DNA-bd_sf"/>
</dbReference>
<dbReference type="GO" id="GO:0003700">
    <property type="term" value="F:DNA-binding transcription factor activity"/>
    <property type="evidence" value="ECO:0007669"/>
    <property type="project" value="InterPro"/>
</dbReference>
<comment type="caution">
    <text evidence="5">The sequence shown here is derived from an EMBL/GenBank/DDBJ whole genome shotgun (WGS) entry which is preliminary data.</text>
</comment>
<dbReference type="InterPro" id="IPR014036">
    <property type="entry name" value="DeoR-like_C"/>
</dbReference>
<evidence type="ECO:0000313" key="6">
    <source>
        <dbReference type="Proteomes" id="UP000717624"/>
    </source>
</evidence>
<dbReference type="InterPro" id="IPR050313">
    <property type="entry name" value="Carb_Metab_HTH_regulators"/>
</dbReference>
<keyword evidence="3" id="KW-0804">Transcription</keyword>
<evidence type="ECO:0000259" key="4">
    <source>
        <dbReference type="PROSITE" id="PS51000"/>
    </source>
</evidence>
<name>A0A938Y3A4_9BACL</name>
<dbReference type="PANTHER" id="PTHR30363:SF44">
    <property type="entry name" value="AGA OPERON TRANSCRIPTIONAL REPRESSOR-RELATED"/>
    <property type="match status" value="1"/>
</dbReference>
<dbReference type="Pfam" id="PF08220">
    <property type="entry name" value="HTH_DeoR"/>
    <property type="match status" value="1"/>
</dbReference>
<evidence type="ECO:0000256" key="3">
    <source>
        <dbReference type="ARBA" id="ARBA00023163"/>
    </source>
</evidence>
<dbReference type="EMBL" id="JAFBEB010000006">
    <property type="protein sequence ID" value="MBM7590440.1"/>
    <property type="molecule type" value="Genomic_DNA"/>
</dbReference>
<dbReference type="Gene3D" id="1.10.10.10">
    <property type="entry name" value="Winged helix-like DNA-binding domain superfamily/Winged helix DNA-binding domain"/>
    <property type="match status" value="1"/>
</dbReference>
<proteinExistence type="predicted"/>
<evidence type="ECO:0000313" key="5">
    <source>
        <dbReference type="EMBL" id="MBM7590440.1"/>
    </source>
</evidence>
<dbReference type="AlphaFoldDB" id="A0A938Y3A4"/>
<dbReference type="Pfam" id="PF00455">
    <property type="entry name" value="DeoRC"/>
    <property type="match status" value="1"/>
</dbReference>
<dbReference type="InterPro" id="IPR036388">
    <property type="entry name" value="WH-like_DNA-bd_sf"/>
</dbReference>
<keyword evidence="2" id="KW-0238">DNA-binding</keyword>
<reference evidence="5" key="1">
    <citation type="submission" date="2021-01" db="EMBL/GenBank/DDBJ databases">
        <title>Genomic Encyclopedia of Type Strains, Phase IV (KMG-IV): sequencing the most valuable type-strain genomes for metagenomic binning, comparative biology and taxonomic classification.</title>
        <authorList>
            <person name="Goeker M."/>
        </authorList>
    </citation>
    <scope>NUCLEOTIDE SEQUENCE</scope>
    <source>
        <strain evidence="5">DSM 25523</strain>
    </source>
</reference>
<dbReference type="PROSITE" id="PS00894">
    <property type="entry name" value="HTH_DEOR_1"/>
    <property type="match status" value="1"/>
</dbReference>